<comment type="caution">
    <text evidence="5">The sequence shown here is derived from an EMBL/GenBank/DDBJ whole genome shotgun (WGS) entry which is preliminary data.</text>
</comment>
<feature type="domain" description="K Homology" evidence="3">
    <location>
        <begin position="167"/>
        <end position="208"/>
    </location>
</feature>
<dbReference type="InterPro" id="IPR026699">
    <property type="entry name" value="Exosome_RNA_bind1/RRP40/RRP4"/>
</dbReference>
<gene>
    <name evidence="5" type="ORF">BJ554DRAFT_4652</name>
</gene>
<evidence type="ECO:0008006" key="7">
    <source>
        <dbReference type="Google" id="ProtNLM"/>
    </source>
</evidence>
<dbReference type="GO" id="GO:0034475">
    <property type="term" value="P:U4 snRNA 3'-end processing"/>
    <property type="evidence" value="ECO:0007669"/>
    <property type="project" value="TreeGrafter"/>
</dbReference>
<dbReference type="OrthoDB" id="1650at2759"/>
<protein>
    <recommendedName>
        <fullName evidence="7">Ribosomal RNA-processing protein 4</fullName>
    </recommendedName>
</protein>
<keyword evidence="2" id="KW-1133">Transmembrane helix</keyword>
<accession>A0A8H8A073</accession>
<comment type="subcellular location">
    <subcellularLocation>
        <location evidence="1">Nucleus</location>
    </subcellularLocation>
</comment>
<sequence length="241" mass="27503">MRLQVCWGDWRRRRWTSSRGPAEAVEGGHQPPLAVAVVDKPTGRSPGAEWLMYLYAISFPPCDDVETNFLPHFQRRKSESDELQMRTFFAEGDLVVVSFVARGTWGDCRKRRIKDTSSFAISTLFFDICCHYFALLLVLQAEIQGFFNDGSASLHTRSLKYGKLRTGTFVTVPPALVRRCKSHFHRLSIGVDVILGLNGYIWVSKHMEPVETLDPAAIYSNQNEVRIAGRLYPSRFPRLQF</sequence>
<dbReference type="Pfam" id="PF21266">
    <property type="entry name" value="S1_RRP4"/>
    <property type="match status" value="1"/>
</dbReference>
<dbReference type="InterPro" id="IPR048565">
    <property type="entry name" value="S1_RRP4"/>
</dbReference>
<organism evidence="5 6">
    <name type="scientific">Olpidium bornovanus</name>
    <dbReference type="NCBI Taxonomy" id="278681"/>
    <lineage>
        <taxon>Eukaryota</taxon>
        <taxon>Fungi</taxon>
        <taxon>Fungi incertae sedis</taxon>
        <taxon>Olpidiomycota</taxon>
        <taxon>Olpidiomycotina</taxon>
        <taxon>Olpidiomycetes</taxon>
        <taxon>Olpidiales</taxon>
        <taxon>Olpidiaceae</taxon>
        <taxon>Olpidium</taxon>
    </lineage>
</organism>
<dbReference type="GO" id="GO:0071035">
    <property type="term" value="P:nuclear polyadenylation-dependent rRNA catabolic process"/>
    <property type="evidence" value="ECO:0007669"/>
    <property type="project" value="TreeGrafter"/>
</dbReference>
<dbReference type="PANTHER" id="PTHR21321">
    <property type="entry name" value="PNAS-3 RELATED"/>
    <property type="match status" value="1"/>
</dbReference>
<evidence type="ECO:0000313" key="5">
    <source>
        <dbReference type="EMBL" id="KAG5462555.1"/>
    </source>
</evidence>
<dbReference type="PANTHER" id="PTHR21321:SF4">
    <property type="entry name" value="EXOSOME COMPLEX COMPONENT RRP4"/>
    <property type="match status" value="1"/>
</dbReference>
<dbReference type="GO" id="GO:0071051">
    <property type="term" value="P:poly(A)-dependent snoRNA 3'-end processing"/>
    <property type="evidence" value="ECO:0007669"/>
    <property type="project" value="TreeGrafter"/>
</dbReference>
<evidence type="ECO:0000256" key="1">
    <source>
        <dbReference type="ARBA" id="ARBA00004123"/>
    </source>
</evidence>
<reference evidence="5 6" key="1">
    <citation type="journal article" name="Sci. Rep.">
        <title>Genome-scale phylogenetic analyses confirm Olpidium as the closest living zoosporic fungus to the non-flagellated, terrestrial fungi.</title>
        <authorList>
            <person name="Chang Y."/>
            <person name="Rochon D."/>
            <person name="Sekimoto S."/>
            <person name="Wang Y."/>
            <person name="Chovatia M."/>
            <person name="Sandor L."/>
            <person name="Salamov A."/>
            <person name="Grigoriev I.V."/>
            <person name="Stajich J.E."/>
            <person name="Spatafora J.W."/>
        </authorList>
    </citation>
    <scope>NUCLEOTIDE SEQUENCE [LARGE SCALE GENOMIC DNA]</scope>
    <source>
        <strain evidence="5">S191</strain>
    </source>
</reference>
<dbReference type="AlphaFoldDB" id="A0A8H8A073"/>
<dbReference type="GO" id="GO:0003723">
    <property type="term" value="F:RNA binding"/>
    <property type="evidence" value="ECO:0007669"/>
    <property type="project" value="InterPro"/>
</dbReference>
<dbReference type="CDD" id="cd22525">
    <property type="entry name" value="KH-I_Rrp4_eukar"/>
    <property type="match status" value="1"/>
</dbReference>
<dbReference type="GO" id="GO:0000467">
    <property type="term" value="P:exonucleolytic trimming to generate mature 3'-end of 5.8S rRNA from tricistronic rRNA transcript (SSU-rRNA, 5.8S rRNA, LSU-rRNA)"/>
    <property type="evidence" value="ECO:0007669"/>
    <property type="project" value="TreeGrafter"/>
</dbReference>
<evidence type="ECO:0000256" key="2">
    <source>
        <dbReference type="SAM" id="Phobius"/>
    </source>
</evidence>
<dbReference type="GO" id="GO:0071038">
    <property type="term" value="P:TRAMP-dependent tRNA surveillance pathway"/>
    <property type="evidence" value="ECO:0007669"/>
    <property type="project" value="TreeGrafter"/>
</dbReference>
<evidence type="ECO:0000259" key="3">
    <source>
        <dbReference type="Pfam" id="PF15985"/>
    </source>
</evidence>
<dbReference type="EMBL" id="JAEFCI010001978">
    <property type="protein sequence ID" value="KAG5462555.1"/>
    <property type="molecule type" value="Genomic_DNA"/>
</dbReference>
<keyword evidence="6" id="KW-1185">Reference proteome</keyword>
<dbReference type="InterPro" id="IPR004088">
    <property type="entry name" value="KH_dom_type_1"/>
</dbReference>
<feature type="domain" description="RRP4 S1" evidence="4">
    <location>
        <begin position="72"/>
        <end position="96"/>
    </location>
</feature>
<dbReference type="GO" id="GO:0071034">
    <property type="term" value="P:CUT catabolic process"/>
    <property type="evidence" value="ECO:0007669"/>
    <property type="project" value="TreeGrafter"/>
</dbReference>
<evidence type="ECO:0000313" key="6">
    <source>
        <dbReference type="Proteomes" id="UP000673691"/>
    </source>
</evidence>
<feature type="transmembrane region" description="Helical" evidence="2">
    <location>
        <begin position="119"/>
        <end position="139"/>
    </location>
</feature>
<keyword evidence="2" id="KW-0472">Membrane</keyword>
<dbReference type="InterPro" id="IPR036612">
    <property type="entry name" value="KH_dom_type_1_sf"/>
</dbReference>
<evidence type="ECO:0000259" key="4">
    <source>
        <dbReference type="Pfam" id="PF21266"/>
    </source>
</evidence>
<dbReference type="GO" id="GO:0000177">
    <property type="term" value="C:cytoplasmic exosome (RNase complex)"/>
    <property type="evidence" value="ECO:0007669"/>
    <property type="project" value="TreeGrafter"/>
</dbReference>
<dbReference type="GO" id="GO:0000176">
    <property type="term" value="C:nuclear exosome (RNase complex)"/>
    <property type="evidence" value="ECO:0007669"/>
    <property type="project" value="TreeGrafter"/>
</dbReference>
<dbReference type="Pfam" id="PF15985">
    <property type="entry name" value="KH_6"/>
    <property type="match status" value="1"/>
</dbReference>
<keyword evidence="2" id="KW-0812">Transmembrane</keyword>
<dbReference type="SUPFAM" id="SSF54791">
    <property type="entry name" value="Eukaryotic type KH-domain (KH-domain type I)"/>
    <property type="match status" value="1"/>
</dbReference>
<proteinExistence type="predicted"/>
<dbReference type="Proteomes" id="UP000673691">
    <property type="component" value="Unassembled WGS sequence"/>
</dbReference>
<name>A0A8H8A073_9FUNG</name>